<dbReference type="VEuPathDB" id="FungiDB:C1_05540C_A"/>
<evidence type="ECO:0000256" key="1">
    <source>
        <dbReference type="SAM" id="MobiDB-lite"/>
    </source>
</evidence>
<reference evidence="3 4" key="3">
    <citation type="journal article" date="2013" name="Genome Biol.">
        <title>Assembly of a phased diploid Candida albicans genome facilitates allele-specific measurements and provides a simple model for repeat and indel structure.</title>
        <authorList>
            <person name="Muzzey D."/>
            <person name="Schwartz K."/>
            <person name="Weissman J.S."/>
            <person name="Sherlock G."/>
        </authorList>
    </citation>
    <scope>NUCLEOTIDE SEQUENCE [LARGE SCALE GENOMIC DNA]</scope>
    <source>
        <strain evidence="4">SC5314 / ATCC MYA-2876</strain>
    </source>
</reference>
<dbReference type="Proteomes" id="UP000000559">
    <property type="component" value="Chromosome 1"/>
</dbReference>
<gene>
    <name evidence="3" type="ordered locus">CAALFM_C105540CA</name>
    <name evidence="2" type="ordered locus">orf19.8041</name>
</gene>
<feature type="compositionally biased region" description="Basic and acidic residues" evidence="1">
    <location>
        <begin position="140"/>
        <end position="156"/>
    </location>
</feature>
<feature type="compositionally biased region" description="Polar residues" evidence="1">
    <location>
        <begin position="102"/>
        <end position="113"/>
    </location>
</feature>
<feature type="region of interest" description="Disordered" evidence="1">
    <location>
        <begin position="16"/>
        <end position="49"/>
    </location>
</feature>
<feature type="compositionally biased region" description="Low complexity" evidence="1">
    <location>
        <begin position="28"/>
        <end position="43"/>
    </location>
</feature>
<keyword evidence="4" id="KW-1185">Reference proteome</keyword>
<sequence length="339" mass="38949">MSINPNLKLFKLINNRKNNNNSTDTMNSQQQQKSQQQSQQQHQHQQKNKYNSFDATSSILSDYDDLEVIDDDQSSYVLFNPKSLASSSRGKQKSQHHDSDILSFTNTSNTNDEYQSDTEKEEEDSEIEEEEEEEDEAQEDDRVSIDDEHNDTEVLNRDRLSHKINSWYTANVVSSSHHQSLIDERIASWELDEEANILESSQESSKSLEESKSILREFYGDDLFKYLNQDEIAKVKKFHKMVDIKNYLLDKTNKNNNSLLDQLLYKVLLFKEKKHNDTTFHRQYNIGTTDYINYLTKDVPSYSPAFVAPSTISDTTTGGSSLIMCGGVGFGGSASWNDI</sequence>
<feature type="region of interest" description="Disordered" evidence="1">
    <location>
        <begin position="84"/>
        <end position="156"/>
    </location>
</feature>
<evidence type="ECO:0000313" key="2">
    <source>
        <dbReference type="CGD" id="CAL0000201639"/>
    </source>
</evidence>
<dbReference type="CGD" id="CAL0000201639">
    <property type="gene designation" value="orf19.8041"/>
</dbReference>
<dbReference type="STRING" id="237561.A0A1D8PDK1"/>
<dbReference type="OrthoDB" id="4078735at2759"/>
<dbReference type="EMBL" id="CP017623">
    <property type="protein sequence ID" value="AOW26223.1"/>
    <property type="molecule type" value="Genomic_DNA"/>
</dbReference>
<dbReference type="GeneID" id="3642503"/>
<dbReference type="AlphaFoldDB" id="A0A1D8PDK1"/>
<dbReference type="RefSeq" id="XP_715846.2">
    <property type="nucleotide sequence ID" value="XM_710753.2"/>
</dbReference>
<organism evidence="3 4">
    <name type="scientific">Candida albicans (strain SC5314 / ATCC MYA-2876)</name>
    <name type="common">Yeast</name>
    <dbReference type="NCBI Taxonomy" id="237561"/>
    <lineage>
        <taxon>Eukaryota</taxon>
        <taxon>Fungi</taxon>
        <taxon>Dikarya</taxon>
        <taxon>Ascomycota</taxon>
        <taxon>Saccharomycotina</taxon>
        <taxon>Pichiomycetes</taxon>
        <taxon>Debaryomycetaceae</taxon>
        <taxon>Candida/Lodderomyces clade</taxon>
        <taxon>Candida</taxon>
    </lineage>
</organism>
<reference evidence="3 4" key="2">
    <citation type="journal article" date="2007" name="Genome Biol.">
        <title>Assembly of the Candida albicans genome into sixteen supercontigs aligned on the eight chromosomes.</title>
        <authorList>
            <person name="van het Hoog M."/>
            <person name="Rast T.J."/>
            <person name="Martchenko M."/>
            <person name="Grindle S."/>
            <person name="Dignard D."/>
            <person name="Hogues H."/>
            <person name="Cuomo C."/>
            <person name="Berriman M."/>
            <person name="Scherer S."/>
            <person name="Magee B.B."/>
            <person name="Whiteway M."/>
            <person name="Chibana H."/>
            <person name="Nantel A."/>
            <person name="Magee P.T."/>
        </authorList>
    </citation>
    <scope>GENOME REANNOTATION</scope>
    <source>
        <strain evidence="4">SC5314 / ATCC MYA-2876</strain>
    </source>
</reference>
<protein>
    <submittedName>
        <fullName evidence="3">Uncharacterized protein</fullName>
    </submittedName>
</protein>
<dbReference type="eggNOG" id="ENOG502TGMD">
    <property type="taxonomic scope" value="Eukaryota"/>
</dbReference>
<feature type="compositionally biased region" description="Acidic residues" evidence="1">
    <location>
        <begin position="114"/>
        <end position="139"/>
    </location>
</feature>
<accession>A0A1D8PDK1</accession>
<evidence type="ECO:0000313" key="3">
    <source>
        <dbReference type="EMBL" id="AOW26223.1"/>
    </source>
</evidence>
<proteinExistence type="predicted"/>
<dbReference type="InParanoid" id="A0A1D8PDK1"/>
<reference evidence="3 4" key="1">
    <citation type="journal article" date="2004" name="Proc. Natl. Acad. Sci. U.S.A.">
        <title>The diploid genome sequence of Candida albicans.</title>
        <authorList>
            <person name="Jones T."/>
            <person name="Federspiel N.A."/>
            <person name="Chibana H."/>
            <person name="Dungan J."/>
            <person name="Kalman S."/>
            <person name="Magee B.B."/>
            <person name="Newport G."/>
            <person name="Thorstenson Y.R."/>
            <person name="Agabian N."/>
            <person name="Magee P.T."/>
            <person name="Davis R.W."/>
            <person name="Scherer S."/>
        </authorList>
    </citation>
    <scope>NUCLEOTIDE SEQUENCE [LARGE SCALE GENOMIC DNA]</scope>
    <source>
        <strain evidence="4">SC5314 / ATCC MYA-2876</strain>
    </source>
</reference>
<name>A0A1D8PDK1_CANAL</name>
<evidence type="ECO:0000313" key="4">
    <source>
        <dbReference type="Proteomes" id="UP000000559"/>
    </source>
</evidence>
<dbReference type="KEGG" id="cal:CAALFM_C105540CA"/>